<evidence type="ECO:0000256" key="7">
    <source>
        <dbReference type="ARBA" id="ARBA00023242"/>
    </source>
</evidence>
<gene>
    <name evidence="13" type="primary">RPC82</name>
    <name evidence="13" type="ORF">GGI25_000637</name>
</gene>
<comment type="subcellular location">
    <subcellularLocation>
        <location evidence="1 9">Nucleus</location>
    </subcellularLocation>
</comment>
<dbReference type="Pfam" id="PF22536">
    <property type="entry name" value="WHD_POLR3C"/>
    <property type="match status" value="1"/>
</dbReference>
<evidence type="ECO:0000256" key="4">
    <source>
        <dbReference type="ARBA" id="ARBA00016689"/>
    </source>
</evidence>
<dbReference type="AlphaFoldDB" id="A0A9W8GC13"/>
<organism evidence="13 14">
    <name type="scientific">Coemansia spiralis</name>
    <dbReference type="NCBI Taxonomy" id="417178"/>
    <lineage>
        <taxon>Eukaryota</taxon>
        <taxon>Fungi</taxon>
        <taxon>Fungi incertae sedis</taxon>
        <taxon>Zoopagomycota</taxon>
        <taxon>Kickxellomycotina</taxon>
        <taxon>Kickxellomycetes</taxon>
        <taxon>Kickxellales</taxon>
        <taxon>Kickxellaceae</taxon>
        <taxon>Coemansia</taxon>
    </lineage>
</organism>
<keyword evidence="5 9" id="KW-0240">DNA-directed RNA polymerase</keyword>
<evidence type="ECO:0000259" key="10">
    <source>
        <dbReference type="Pfam" id="PF05645"/>
    </source>
</evidence>
<proteinExistence type="inferred from homology"/>
<evidence type="ECO:0000313" key="14">
    <source>
        <dbReference type="Proteomes" id="UP001151518"/>
    </source>
</evidence>
<evidence type="ECO:0000259" key="11">
    <source>
        <dbReference type="Pfam" id="PF08221"/>
    </source>
</evidence>
<name>A0A9W8GC13_9FUNG</name>
<dbReference type="InterPro" id="IPR055207">
    <property type="entry name" value="POLR3C_WHD"/>
</dbReference>
<dbReference type="GO" id="GO:0006351">
    <property type="term" value="P:DNA-templated transcription"/>
    <property type="evidence" value="ECO:0007669"/>
    <property type="project" value="InterPro"/>
</dbReference>
<dbReference type="InterPro" id="IPR036390">
    <property type="entry name" value="WH_DNA-bd_sf"/>
</dbReference>
<reference evidence="13" key="1">
    <citation type="submission" date="2022-07" db="EMBL/GenBank/DDBJ databases">
        <title>Phylogenomic reconstructions and comparative analyses of Kickxellomycotina fungi.</title>
        <authorList>
            <person name="Reynolds N.K."/>
            <person name="Stajich J.E."/>
            <person name="Barry K."/>
            <person name="Grigoriev I.V."/>
            <person name="Crous P."/>
            <person name="Smith M.E."/>
        </authorList>
    </citation>
    <scope>NUCLEOTIDE SEQUENCE</scope>
    <source>
        <strain evidence="13">NRRL 3115</strain>
    </source>
</reference>
<evidence type="ECO:0000256" key="8">
    <source>
        <dbReference type="ARBA" id="ARBA00025127"/>
    </source>
</evidence>
<evidence type="ECO:0000256" key="5">
    <source>
        <dbReference type="ARBA" id="ARBA00022478"/>
    </source>
</evidence>
<dbReference type="SUPFAM" id="SSF46785">
    <property type="entry name" value="Winged helix' DNA-binding domain"/>
    <property type="match status" value="1"/>
</dbReference>
<dbReference type="EMBL" id="JANBTW010000005">
    <property type="protein sequence ID" value="KAJ2680345.1"/>
    <property type="molecule type" value="Genomic_DNA"/>
</dbReference>
<dbReference type="Pfam" id="PF08221">
    <property type="entry name" value="HTH_9"/>
    <property type="match status" value="1"/>
</dbReference>
<sequence length="579" mass="64906">MYIQLANLCKRIVCEYYGPIVESVASVLIRDGRLPLSLLIKYTQLSPREVRQALTVLIQHGIATHAALKDAHRIITYYSISCRNILRLQRSGLYLALVEERMGKDGLSILRTIMTNGCISFATVRDLLGFNDMSQPAKIKFNAVVAKLVRERFVVAVTLQDTSTKIDRIMQAEAKELDKMTVPPTAKELLNIRRKIGEREDEEYNSSTVIGIKRAADSEPNGNHPAKIVIGPDGRSAVIPNGHDATDVADAVDDTQCFRVYYDRLDVFLRNQQLINYFADKYNAGAGAIVKSILRVTEPHTKTCRNKASDTISASQIFQNLSPDAPIIDSVDTGSDMFYQKLGDSGVSGTNGAAHGKDTLSIAKRSEMAFALLEVVRSDSSGIIVKVDDRGAGQYRVNFERAAATLRDYCLDSLIHEKFGSMHSRIVRVLRDRQKLDEKSVSTAAMMPIASCRERLHDLVLAGFIDSVEIPRSADRNPSRMFYLWHINPKKQMQTAMRYIYQSIINVLQRLEKEISSHDLLLTKTKRDDVIADESLLTDAERKELLELANTRKRLEVACVRLDSMLLVIHDVNPEYADA</sequence>
<evidence type="ECO:0000256" key="1">
    <source>
        <dbReference type="ARBA" id="ARBA00004123"/>
    </source>
</evidence>
<dbReference type="InterPro" id="IPR039748">
    <property type="entry name" value="RPC3"/>
</dbReference>
<evidence type="ECO:0000256" key="2">
    <source>
        <dbReference type="ARBA" id="ARBA00006835"/>
    </source>
</evidence>
<comment type="function">
    <text evidence="8 9">DNA-dependent RNA polymerase catalyzes the transcription of DNA into RNA using the four ribonucleoside triphosphates as substrates. Specific core component of RNA polymerase III which synthesizes small RNAs, such as 5S rRNA and tRNAs.</text>
</comment>
<evidence type="ECO:0000256" key="9">
    <source>
        <dbReference type="RuleBase" id="RU367076"/>
    </source>
</evidence>
<evidence type="ECO:0000256" key="6">
    <source>
        <dbReference type="ARBA" id="ARBA00023163"/>
    </source>
</evidence>
<comment type="subunit">
    <text evidence="3 9">Component of the RNA polymerase III (Pol III) complex consisting of 17 subunits.</text>
</comment>
<dbReference type="Pfam" id="PF05645">
    <property type="entry name" value="RNA_pol_Rpc82"/>
    <property type="match status" value="1"/>
</dbReference>
<protein>
    <recommendedName>
        <fullName evidence="4 9">DNA-directed RNA polymerase III subunit RPC3</fullName>
        <shortName evidence="9">RNA polymerase III subunit C3</shortName>
    </recommendedName>
</protein>
<feature type="domain" description="DNA-directed RNA polymerase III subunit RPC3 winged-helix" evidence="12">
    <location>
        <begin position="411"/>
        <end position="487"/>
    </location>
</feature>
<keyword evidence="6 9" id="KW-0804">Transcription</keyword>
<dbReference type="InterPro" id="IPR008806">
    <property type="entry name" value="RNA_pol_III_Rpc82_C"/>
</dbReference>
<feature type="domain" description="RNA polymerase III subunit RPC82-related helix-turn-helix" evidence="11">
    <location>
        <begin position="7"/>
        <end position="64"/>
    </location>
</feature>
<dbReference type="PANTHER" id="PTHR12949">
    <property type="entry name" value="RNA POLYMERASE III DNA DIRECTED -RELATED"/>
    <property type="match status" value="1"/>
</dbReference>
<dbReference type="PANTHER" id="PTHR12949:SF0">
    <property type="entry name" value="DNA-DIRECTED RNA POLYMERASE III SUBUNIT RPC3"/>
    <property type="match status" value="1"/>
</dbReference>
<accession>A0A9W8GC13</accession>
<evidence type="ECO:0000313" key="13">
    <source>
        <dbReference type="EMBL" id="KAJ2680345.1"/>
    </source>
</evidence>
<dbReference type="Gene3D" id="1.10.10.10">
    <property type="entry name" value="Winged helix-like DNA-binding domain superfamily/Winged helix DNA-binding domain"/>
    <property type="match status" value="3"/>
</dbReference>
<dbReference type="GO" id="GO:0003697">
    <property type="term" value="F:single-stranded DNA binding"/>
    <property type="evidence" value="ECO:0007669"/>
    <property type="project" value="UniProtKB-UniRule"/>
</dbReference>
<dbReference type="OrthoDB" id="272392at2759"/>
<evidence type="ECO:0000256" key="3">
    <source>
        <dbReference type="ARBA" id="ARBA00011206"/>
    </source>
</evidence>
<evidence type="ECO:0000259" key="12">
    <source>
        <dbReference type="Pfam" id="PF22536"/>
    </source>
</evidence>
<comment type="similarity">
    <text evidence="2 9">Belongs to the RNA polymerase beta chain family.</text>
</comment>
<dbReference type="Proteomes" id="UP001151518">
    <property type="component" value="Unassembled WGS sequence"/>
</dbReference>
<feature type="domain" description="RNA polymerase III Rpc82 C -terminal" evidence="10">
    <location>
        <begin position="146"/>
        <end position="405"/>
    </location>
</feature>
<dbReference type="InterPro" id="IPR036388">
    <property type="entry name" value="WH-like_DNA-bd_sf"/>
</dbReference>
<comment type="caution">
    <text evidence="13">The sequence shown here is derived from an EMBL/GenBank/DDBJ whole genome shotgun (WGS) entry which is preliminary data.</text>
</comment>
<keyword evidence="7 9" id="KW-0539">Nucleus</keyword>
<dbReference type="GO" id="GO:0005666">
    <property type="term" value="C:RNA polymerase III complex"/>
    <property type="evidence" value="ECO:0007669"/>
    <property type="project" value="UniProtKB-UniRule"/>
</dbReference>
<dbReference type="InterPro" id="IPR013197">
    <property type="entry name" value="RNA_pol_III_RPC82-rel_HTH"/>
</dbReference>